<evidence type="ECO:0000313" key="1">
    <source>
        <dbReference type="EMBL" id="EJD37355.1"/>
    </source>
</evidence>
<protein>
    <recommendedName>
        <fullName evidence="3">FAD/NAD(P)-binding domain-containing protein</fullName>
    </recommendedName>
</protein>
<gene>
    <name evidence="1" type="ORF">AURDEDRAFT_188108</name>
</gene>
<name>J0WVT6_AURST</name>
<organism evidence="1 2">
    <name type="scientific">Auricularia subglabra (strain TFB-10046 / SS5)</name>
    <name type="common">White-rot fungus</name>
    <name type="synonym">Auricularia delicata (strain TFB10046)</name>
    <dbReference type="NCBI Taxonomy" id="717982"/>
    <lineage>
        <taxon>Eukaryota</taxon>
        <taxon>Fungi</taxon>
        <taxon>Dikarya</taxon>
        <taxon>Basidiomycota</taxon>
        <taxon>Agaricomycotina</taxon>
        <taxon>Agaricomycetes</taxon>
        <taxon>Auriculariales</taxon>
        <taxon>Auriculariaceae</taxon>
        <taxon>Auricularia</taxon>
    </lineage>
</organism>
<dbReference type="eggNOG" id="ENOG502SF7E">
    <property type="taxonomic scope" value="Eukaryota"/>
</dbReference>
<dbReference type="Proteomes" id="UP000006514">
    <property type="component" value="Unassembled WGS sequence"/>
</dbReference>
<dbReference type="InterPro" id="IPR036188">
    <property type="entry name" value="FAD/NAD-bd_sf"/>
</dbReference>
<dbReference type="EMBL" id="JH687843">
    <property type="protein sequence ID" value="EJD37355.1"/>
    <property type="molecule type" value="Genomic_DNA"/>
</dbReference>
<dbReference type="OrthoDB" id="10051892at2759"/>
<dbReference type="InParanoid" id="J0WVT6"/>
<reference evidence="2" key="1">
    <citation type="journal article" date="2012" name="Science">
        <title>The Paleozoic origin of enzymatic lignin decomposition reconstructed from 31 fungal genomes.</title>
        <authorList>
            <person name="Floudas D."/>
            <person name="Binder M."/>
            <person name="Riley R."/>
            <person name="Barry K."/>
            <person name="Blanchette R.A."/>
            <person name="Henrissat B."/>
            <person name="Martinez A.T."/>
            <person name="Otillar R."/>
            <person name="Spatafora J.W."/>
            <person name="Yadav J.S."/>
            <person name="Aerts A."/>
            <person name="Benoit I."/>
            <person name="Boyd A."/>
            <person name="Carlson A."/>
            <person name="Copeland A."/>
            <person name="Coutinho P.M."/>
            <person name="de Vries R.P."/>
            <person name="Ferreira P."/>
            <person name="Findley K."/>
            <person name="Foster B."/>
            <person name="Gaskell J."/>
            <person name="Glotzer D."/>
            <person name="Gorecki P."/>
            <person name="Heitman J."/>
            <person name="Hesse C."/>
            <person name="Hori C."/>
            <person name="Igarashi K."/>
            <person name="Jurgens J.A."/>
            <person name="Kallen N."/>
            <person name="Kersten P."/>
            <person name="Kohler A."/>
            <person name="Kuees U."/>
            <person name="Kumar T.K.A."/>
            <person name="Kuo A."/>
            <person name="LaButti K."/>
            <person name="Larrondo L.F."/>
            <person name="Lindquist E."/>
            <person name="Ling A."/>
            <person name="Lombard V."/>
            <person name="Lucas S."/>
            <person name="Lundell T."/>
            <person name="Martin R."/>
            <person name="McLaughlin D.J."/>
            <person name="Morgenstern I."/>
            <person name="Morin E."/>
            <person name="Murat C."/>
            <person name="Nagy L.G."/>
            <person name="Nolan M."/>
            <person name="Ohm R.A."/>
            <person name="Patyshakuliyeva A."/>
            <person name="Rokas A."/>
            <person name="Ruiz-Duenas F.J."/>
            <person name="Sabat G."/>
            <person name="Salamov A."/>
            <person name="Samejima M."/>
            <person name="Schmutz J."/>
            <person name="Slot J.C."/>
            <person name="St John F."/>
            <person name="Stenlid J."/>
            <person name="Sun H."/>
            <person name="Sun S."/>
            <person name="Syed K."/>
            <person name="Tsang A."/>
            <person name="Wiebenga A."/>
            <person name="Young D."/>
            <person name="Pisabarro A."/>
            <person name="Eastwood D.C."/>
            <person name="Martin F."/>
            <person name="Cullen D."/>
            <person name="Grigoriev I.V."/>
            <person name="Hibbett D.S."/>
        </authorList>
    </citation>
    <scope>NUCLEOTIDE SEQUENCE [LARGE SCALE GENOMIC DNA]</scope>
    <source>
        <strain evidence="2">TFB10046</strain>
    </source>
</reference>
<accession>J0WVT6</accession>
<keyword evidence="2" id="KW-1185">Reference proteome</keyword>
<evidence type="ECO:0000313" key="2">
    <source>
        <dbReference type="Proteomes" id="UP000006514"/>
    </source>
</evidence>
<sequence>MPLEIQIPAFTQAALACTVVIAAAYPLLKRGARSYLLRKYTCVLDLEQLGKARKGEKVSGTAAICGGSVAGLFAARICSDHFERVIVVEPEAWTHTVEARAPPRFDTREVQGNGSPYNTINHKRSRVYQYTAVHLYQVLLLRFARRLFPRFDEEVKDWGVLIRCADFIFSLSGYRMRFPDAEEILMGPRRSIEPIFRQLICEARPEIEFVHGTATGFQLAADGSISAVSVRLADGTISEIEDCALAIDCTGIAQSGLKLLSRAIPNLPTDLRATYNADIVYSTLEYPLPLGFEETLFKHGMPKTKGSTGVFSYSPSPEVDTRMVALTRCDENTVVFTMGGWAVDMPTNLDEIRTFAQQVKNKKHIPGYFYKALDLLEPVAHLGTVFEARVTNCYKINYERAANVLPRNFVAMGDASMRVNPRFGQGVTKGAIGAITLDSVLRKMSPTHKDFGKVFFQKMTPRTDGAWTGTRFADYAAPTTTPLPNETHETGWLMRWYQLQVFKTIEKNENAASAFWHILMFLAPPTDIFAPSIVAGVVKETLWPSS</sequence>
<dbReference type="OMA" id="IYACIAD"/>
<proteinExistence type="predicted"/>
<dbReference type="KEGG" id="adl:AURDEDRAFT_188108"/>
<dbReference type="AlphaFoldDB" id="J0WVT6"/>
<dbReference type="SUPFAM" id="SSF51905">
    <property type="entry name" value="FAD/NAD(P)-binding domain"/>
    <property type="match status" value="1"/>
</dbReference>
<evidence type="ECO:0008006" key="3">
    <source>
        <dbReference type="Google" id="ProtNLM"/>
    </source>
</evidence>